<protein>
    <submittedName>
        <fullName evidence="1">Polysaccharide deacetylase family protein</fullName>
    </submittedName>
</protein>
<proteinExistence type="predicted"/>
<reference evidence="2" key="1">
    <citation type="journal article" date="2019" name="Int. J. Syst. Evol. Microbiol.">
        <title>The Global Catalogue of Microorganisms (GCM) 10K type strain sequencing project: providing services to taxonomists for standard genome sequencing and annotation.</title>
        <authorList>
            <consortium name="The Broad Institute Genomics Platform"/>
            <consortium name="The Broad Institute Genome Sequencing Center for Infectious Disease"/>
            <person name="Wu L."/>
            <person name="Ma J."/>
        </authorList>
    </citation>
    <scope>NUCLEOTIDE SEQUENCE [LARGE SCALE GENOMIC DNA]</scope>
    <source>
        <strain evidence="2">KCTC 52449</strain>
    </source>
</reference>
<accession>A0ABV7JQV0</accession>
<dbReference type="Proteomes" id="UP001595477">
    <property type="component" value="Unassembled WGS sequence"/>
</dbReference>
<dbReference type="InterPro" id="IPR011330">
    <property type="entry name" value="Glyco_hydro/deAcase_b/a-brl"/>
</dbReference>
<dbReference type="Pfam" id="PF22537">
    <property type="entry name" value="WbmS-like"/>
    <property type="match status" value="1"/>
</dbReference>
<organism evidence="1 2">
    <name type="scientific">Alteromonas oceani</name>
    <dbReference type="NCBI Taxonomy" id="2071609"/>
    <lineage>
        <taxon>Bacteria</taxon>
        <taxon>Pseudomonadati</taxon>
        <taxon>Pseudomonadota</taxon>
        <taxon>Gammaproteobacteria</taxon>
        <taxon>Alteromonadales</taxon>
        <taxon>Alteromonadaceae</taxon>
        <taxon>Alteromonas/Salinimonas group</taxon>
        <taxon>Alteromonas</taxon>
    </lineage>
</organism>
<dbReference type="EMBL" id="JBHRSX010000005">
    <property type="protein sequence ID" value="MFC3200358.1"/>
    <property type="molecule type" value="Genomic_DNA"/>
</dbReference>
<dbReference type="SUPFAM" id="SSF88713">
    <property type="entry name" value="Glycoside hydrolase/deacetylase"/>
    <property type="match status" value="1"/>
</dbReference>
<gene>
    <name evidence="1" type="ORF">ACFOEW_00795</name>
</gene>
<dbReference type="InterPro" id="IPR054492">
    <property type="entry name" value="WbmS-like"/>
</dbReference>
<keyword evidence="2" id="KW-1185">Reference proteome</keyword>
<sequence>MAGMKSNSIFLTFDTDWLKDDYLQRTIDLLVEFDVKATFFATNESPLLQSLDPAQFEIGLHPNFNKAGRELDLDALHRLKALFPQAVGTRSHTLLFGSRLLSSCHATGMLYESNIYLHKHLNLHPVPRTKEMISIPFNWSDDKHIELERPFELGELPTLDNPGLNVFNFHPVHIFLNTDVYQRYENAKVHFNQPEMTQFINSGTGMRSLFVALLQTVRSSSLSTLLMRECLNENID</sequence>
<evidence type="ECO:0000313" key="1">
    <source>
        <dbReference type="EMBL" id="MFC3200358.1"/>
    </source>
</evidence>
<evidence type="ECO:0000313" key="2">
    <source>
        <dbReference type="Proteomes" id="UP001595477"/>
    </source>
</evidence>
<dbReference type="RefSeq" id="WP_164464746.1">
    <property type="nucleotide sequence ID" value="NZ_JBHRSX010000005.1"/>
</dbReference>
<dbReference type="Gene3D" id="3.20.20.370">
    <property type="entry name" value="Glycoside hydrolase/deacetylase"/>
    <property type="match status" value="1"/>
</dbReference>
<name>A0ABV7JQV0_9ALTE</name>
<comment type="caution">
    <text evidence="1">The sequence shown here is derived from an EMBL/GenBank/DDBJ whole genome shotgun (WGS) entry which is preliminary data.</text>
</comment>